<dbReference type="Pfam" id="PF02567">
    <property type="entry name" value="PhzC-PhzF"/>
    <property type="match status" value="1"/>
</dbReference>
<reference evidence="2 3" key="1">
    <citation type="submission" date="2018-10" db="EMBL/GenBank/DDBJ databases">
        <title>Sequencing the genomes of 1000 actinobacteria strains.</title>
        <authorList>
            <person name="Klenk H.-P."/>
        </authorList>
    </citation>
    <scope>NUCLEOTIDE SEQUENCE [LARGE SCALE GENOMIC DNA]</scope>
    <source>
        <strain evidence="2 3">DSM 43911</strain>
    </source>
</reference>
<evidence type="ECO:0000313" key="2">
    <source>
        <dbReference type="EMBL" id="RKT70612.1"/>
    </source>
</evidence>
<gene>
    <name evidence="2" type="ORF">DFJ66_3882</name>
</gene>
<sequence length="281" mass="29005">MLSYDVVDVFTDRAFAGNPLAVVHGAEELSDGQLQALAREFGLSETAFPLPPGPGADYRLRIFTPSTELPFAGLPSIGTAWVLGSSGRLELGSRVQETARGRHEVVVREDGATLAGATPVVGDYLDAAPLAGALGLFLSDVDPHAEAGVAGAGMDFTFLPVRDGAVGRAKAQISLPDHVVGRGLVPVCFSGGTAHVRMFRATGGEDAATGAAALALGAWLVDRGLLPPEGKHEVVVRQGEEVGRPSIVELTVTALGGVATHVWVGGKVVPVAQGKIRVPER</sequence>
<comment type="caution">
    <text evidence="2">The sequence shown here is derived from an EMBL/GenBank/DDBJ whole genome shotgun (WGS) entry which is preliminary data.</text>
</comment>
<dbReference type="PANTHER" id="PTHR13774:SF32">
    <property type="entry name" value="ANTISENSE-ENHANCING SEQUENCE 1"/>
    <property type="match status" value="1"/>
</dbReference>
<dbReference type="InterPro" id="IPR003719">
    <property type="entry name" value="Phenazine_PhzF-like"/>
</dbReference>
<keyword evidence="2" id="KW-0413">Isomerase</keyword>
<dbReference type="Proteomes" id="UP000272729">
    <property type="component" value="Unassembled WGS sequence"/>
</dbReference>
<protein>
    <submittedName>
        <fullName evidence="2">Trans-2,3-dihydro-3-hydroxyanthranilate isomerase</fullName>
    </submittedName>
</protein>
<dbReference type="PANTHER" id="PTHR13774">
    <property type="entry name" value="PHENAZINE BIOSYNTHESIS PROTEIN"/>
    <property type="match status" value="1"/>
</dbReference>
<evidence type="ECO:0000313" key="3">
    <source>
        <dbReference type="Proteomes" id="UP000272729"/>
    </source>
</evidence>
<organism evidence="2 3">
    <name type="scientific">Saccharothrix variisporea</name>
    <dbReference type="NCBI Taxonomy" id="543527"/>
    <lineage>
        <taxon>Bacteria</taxon>
        <taxon>Bacillati</taxon>
        <taxon>Actinomycetota</taxon>
        <taxon>Actinomycetes</taxon>
        <taxon>Pseudonocardiales</taxon>
        <taxon>Pseudonocardiaceae</taxon>
        <taxon>Saccharothrix</taxon>
    </lineage>
</organism>
<dbReference type="SUPFAM" id="SSF54506">
    <property type="entry name" value="Diaminopimelate epimerase-like"/>
    <property type="match status" value="1"/>
</dbReference>
<dbReference type="Gene3D" id="3.10.310.10">
    <property type="entry name" value="Diaminopimelate Epimerase, Chain A, domain 1"/>
    <property type="match status" value="2"/>
</dbReference>
<evidence type="ECO:0000256" key="1">
    <source>
        <dbReference type="PIRSR" id="PIRSR016184-1"/>
    </source>
</evidence>
<dbReference type="PIRSF" id="PIRSF016184">
    <property type="entry name" value="PhzC_PhzF"/>
    <property type="match status" value="1"/>
</dbReference>
<feature type="active site" evidence="1">
    <location>
        <position position="45"/>
    </location>
</feature>
<accession>A0A495X9D7</accession>
<dbReference type="NCBIfam" id="TIGR00654">
    <property type="entry name" value="PhzF_family"/>
    <property type="match status" value="1"/>
</dbReference>
<dbReference type="GO" id="GO:0005737">
    <property type="term" value="C:cytoplasm"/>
    <property type="evidence" value="ECO:0007669"/>
    <property type="project" value="TreeGrafter"/>
</dbReference>
<proteinExistence type="predicted"/>
<dbReference type="RefSeq" id="WP_246029818.1">
    <property type="nucleotide sequence ID" value="NZ_JBIUBA010000036.1"/>
</dbReference>
<name>A0A495X9D7_9PSEU</name>
<dbReference type="EMBL" id="RBXR01000001">
    <property type="protein sequence ID" value="RKT70612.1"/>
    <property type="molecule type" value="Genomic_DNA"/>
</dbReference>
<dbReference type="AlphaFoldDB" id="A0A495X9D7"/>
<dbReference type="GO" id="GO:0016853">
    <property type="term" value="F:isomerase activity"/>
    <property type="evidence" value="ECO:0007669"/>
    <property type="project" value="UniProtKB-KW"/>
</dbReference>
<keyword evidence="3" id="KW-1185">Reference proteome</keyword>